<dbReference type="SUPFAM" id="SSF52833">
    <property type="entry name" value="Thioredoxin-like"/>
    <property type="match status" value="1"/>
</dbReference>
<dbReference type="Pfam" id="PF02630">
    <property type="entry name" value="SCO1-SenC"/>
    <property type="match status" value="1"/>
</dbReference>
<dbReference type="HOGENOM" id="CLU_050131_0_3_1"/>
<dbReference type="GO" id="GO:0005739">
    <property type="term" value="C:mitochondrion"/>
    <property type="evidence" value="ECO:0007669"/>
    <property type="project" value="GOC"/>
</dbReference>
<dbReference type="EMBL" id="GG662527">
    <property type="protein sequence ID" value="EAS02641.1"/>
    <property type="molecule type" value="Genomic_DNA"/>
</dbReference>
<dbReference type="InterPro" id="IPR003782">
    <property type="entry name" value="SCO1/SenC"/>
</dbReference>
<dbReference type="RefSeq" id="XP_001022886.1">
    <property type="nucleotide sequence ID" value="XM_001022886.1"/>
</dbReference>
<dbReference type="CDD" id="cd02968">
    <property type="entry name" value="SCO"/>
    <property type="match status" value="1"/>
</dbReference>
<dbReference type="eggNOG" id="KOG2792">
    <property type="taxonomic scope" value="Eukaryota"/>
</dbReference>
<reference evidence="5" key="1">
    <citation type="journal article" date="2006" name="PLoS Biol.">
        <title>Macronuclear genome sequence of the ciliate Tetrahymena thermophila, a model eukaryote.</title>
        <authorList>
            <person name="Eisen J.A."/>
            <person name="Coyne R.S."/>
            <person name="Wu M."/>
            <person name="Wu D."/>
            <person name="Thiagarajan M."/>
            <person name="Wortman J.R."/>
            <person name="Badger J.H."/>
            <person name="Ren Q."/>
            <person name="Amedeo P."/>
            <person name="Jones K.M."/>
            <person name="Tallon L.J."/>
            <person name="Delcher A.L."/>
            <person name="Salzberg S.L."/>
            <person name="Silva J.C."/>
            <person name="Haas B.J."/>
            <person name="Majoros W.H."/>
            <person name="Farzad M."/>
            <person name="Carlton J.M."/>
            <person name="Smith R.K. Jr."/>
            <person name="Garg J."/>
            <person name="Pearlman R.E."/>
            <person name="Karrer K.M."/>
            <person name="Sun L."/>
            <person name="Manning G."/>
            <person name="Elde N.C."/>
            <person name="Turkewitz A.P."/>
            <person name="Asai D.J."/>
            <person name="Wilkes D.E."/>
            <person name="Wang Y."/>
            <person name="Cai H."/>
            <person name="Collins K."/>
            <person name="Stewart B.A."/>
            <person name="Lee S.R."/>
            <person name="Wilamowska K."/>
            <person name="Weinberg Z."/>
            <person name="Ruzzo W.L."/>
            <person name="Wloga D."/>
            <person name="Gaertig J."/>
            <person name="Frankel J."/>
            <person name="Tsao C.-C."/>
            <person name="Gorovsky M.A."/>
            <person name="Keeling P.J."/>
            <person name="Waller R.F."/>
            <person name="Patron N.J."/>
            <person name="Cherry J.M."/>
            <person name="Stover N.A."/>
            <person name="Krieger C.J."/>
            <person name="del Toro C."/>
            <person name="Ryder H.F."/>
            <person name="Williamson S.C."/>
            <person name="Barbeau R.A."/>
            <person name="Hamilton E.P."/>
            <person name="Orias E."/>
        </authorList>
    </citation>
    <scope>NUCLEOTIDE SEQUENCE [LARGE SCALE GENOMIC DNA]</scope>
    <source>
        <strain evidence="5">SB210</strain>
    </source>
</reference>
<dbReference type="KEGG" id="tet:TTHERM_00578850"/>
<dbReference type="Gene3D" id="3.40.30.10">
    <property type="entry name" value="Glutaredoxin"/>
    <property type="match status" value="1"/>
</dbReference>
<feature type="binding site" evidence="2">
    <location>
        <position position="174"/>
    </location>
    <ligand>
        <name>Cu cation</name>
        <dbReference type="ChEBI" id="CHEBI:23378"/>
    </ligand>
</feature>
<dbReference type="InterPro" id="IPR036249">
    <property type="entry name" value="Thioredoxin-like_sf"/>
</dbReference>
<keyword evidence="5" id="KW-1185">Reference proteome</keyword>
<dbReference type="PANTHER" id="PTHR12151">
    <property type="entry name" value="ELECTRON TRANSPORT PROTIN SCO1/SENC FAMILY MEMBER"/>
    <property type="match status" value="1"/>
</dbReference>
<dbReference type="AlphaFoldDB" id="I7M9R0"/>
<dbReference type="STRING" id="312017.I7M9R0"/>
<keyword evidence="2" id="KW-0479">Metal-binding</keyword>
<dbReference type="PANTHER" id="PTHR12151:SF5">
    <property type="entry name" value="AT19154P"/>
    <property type="match status" value="1"/>
</dbReference>
<dbReference type="GO" id="GO:0033617">
    <property type="term" value="P:mitochondrial respiratory chain complex IV assembly"/>
    <property type="evidence" value="ECO:0007669"/>
    <property type="project" value="TreeGrafter"/>
</dbReference>
<sequence length="334" mass="38221">MINLLKTFQLKTLRRTLNLNGGNSTFFSRYMLPNNYAVNSLNKITNFSFSETPQKEGEEKIKQDIQVEEIKLNRFRDAKENKDDYQKDEDSQDQEMTPLFKLALLSIGASALFIVYKLNEMQSQLKKIDEVKVSHKGQAKIGDEWELIDTSGNPITPQSLLGKYYLVYFGFCHCPDICPANLIKIRNALNHIKKMPEGQDLDIKVLFISVDPERDTPQIIRDYLDMYDTSFLGATGSPTDDSKLKQALKSFKVVANKINYDPDDEELKTLLKKYNGDLSKIYTMDHTTNTFLMGTKGEFIGFYDGNRSEDQLSSLVLKSIIDNKKTLISAQQKE</sequence>
<dbReference type="FunFam" id="3.40.30.10:FF:000013">
    <property type="entry name" value="Blast:Protein SCO1 homolog, mitochondrial"/>
    <property type="match status" value="1"/>
</dbReference>
<accession>I7M9R0</accession>
<dbReference type="GeneID" id="7833773"/>
<feature type="disulfide bond" description="Redox-active" evidence="3">
    <location>
        <begin position="174"/>
        <end position="178"/>
    </location>
</feature>
<feature type="binding site" evidence="2">
    <location>
        <position position="178"/>
    </location>
    <ligand>
        <name>Cu cation</name>
        <dbReference type="ChEBI" id="CHEBI:23378"/>
    </ligand>
</feature>
<dbReference type="GO" id="GO:0046872">
    <property type="term" value="F:metal ion binding"/>
    <property type="evidence" value="ECO:0007669"/>
    <property type="project" value="UniProtKB-KW"/>
</dbReference>
<comment type="similarity">
    <text evidence="1">Belongs to the SCO1/2 family.</text>
</comment>
<dbReference type="OMA" id="FITIDPW"/>
<gene>
    <name evidence="4" type="ORF">TTHERM_00578850</name>
</gene>
<dbReference type="FunCoup" id="I7M9R0">
    <property type="interactions" value="246"/>
</dbReference>
<evidence type="ECO:0000313" key="5">
    <source>
        <dbReference type="Proteomes" id="UP000009168"/>
    </source>
</evidence>
<feature type="binding site" evidence="2">
    <location>
        <position position="286"/>
    </location>
    <ligand>
        <name>Cu cation</name>
        <dbReference type="ChEBI" id="CHEBI:23378"/>
    </ligand>
</feature>
<evidence type="ECO:0000256" key="2">
    <source>
        <dbReference type="PIRSR" id="PIRSR603782-1"/>
    </source>
</evidence>
<protein>
    <submittedName>
        <fullName evidence="4">SCO1/SenC family protein</fullName>
    </submittedName>
</protein>
<dbReference type="OrthoDB" id="270009at2759"/>
<name>I7M9R0_TETTS</name>
<evidence type="ECO:0000256" key="3">
    <source>
        <dbReference type="PIRSR" id="PIRSR603782-2"/>
    </source>
</evidence>
<proteinExistence type="inferred from homology"/>
<dbReference type="Proteomes" id="UP000009168">
    <property type="component" value="Unassembled WGS sequence"/>
</dbReference>
<organism evidence="4 5">
    <name type="scientific">Tetrahymena thermophila (strain SB210)</name>
    <dbReference type="NCBI Taxonomy" id="312017"/>
    <lineage>
        <taxon>Eukaryota</taxon>
        <taxon>Sar</taxon>
        <taxon>Alveolata</taxon>
        <taxon>Ciliophora</taxon>
        <taxon>Intramacronucleata</taxon>
        <taxon>Oligohymenophorea</taxon>
        <taxon>Hymenostomatida</taxon>
        <taxon>Tetrahymenina</taxon>
        <taxon>Tetrahymenidae</taxon>
        <taxon>Tetrahymena</taxon>
    </lineage>
</organism>
<keyword evidence="2" id="KW-0186">Copper</keyword>
<evidence type="ECO:0000256" key="1">
    <source>
        <dbReference type="ARBA" id="ARBA00010996"/>
    </source>
</evidence>
<keyword evidence="3" id="KW-1015">Disulfide bond</keyword>
<dbReference type="InParanoid" id="I7M9R0"/>
<evidence type="ECO:0000313" key="4">
    <source>
        <dbReference type="EMBL" id="EAS02641.1"/>
    </source>
</evidence>